<comment type="caution">
    <text evidence="9">The sequence shown here is derived from an EMBL/GenBank/DDBJ whole genome shotgun (WGS) entry which is preliminary data.</text>
</comment>
<reference evidence="9" key="1">
    <citation type="submission" date="2023-06" db="EMBL/GenBank/DDBJ databases">
        <title>Genomic analysis of the entomopathogenic nematode Steinernema hermaphroditum.</title>
        <authorList>
            <person name="Schwarz E.M."/>
            <person name="Heppert J.K."/>
            <person name="Baniya A."/>
            <person name="Schwartz H.T."/>
            <person name="Tan C.-H."/>
            <person name="Antoshechkin I."/>
            <person name="Sternberg P.W."/>
            <person name="Goodrich-Blair H."/>
            <person name="Dillman A.R."/>
        </authorList>
    </citation>
    <scope>NUCLEOTIDE SEQUENCE</scope>
    <source>
        <strain evidence="9">PS9179</strain>
        <tissue evidence="9">Whole animal</tissue>
    </source>
</reference>
<dbReference type="Proteomes" id="UP001175271">
    <property type="component" value="Unassembled WGS sequence"/>
</dbReference>
<evidence type="ECO:0000313" key="10">
    <source>
        <dbReference type="Proteomes" id="UP001175271"/>
    </source>
</evidence>
<evidence type="ECO:0000256" key="3">
    <source>
        <dbReference type="ARBA" id="ARBA00023157"/>
    </source>
</evidence>
<dbReference type="GO" id="GO:0046872">
    <property type="term" value="F:metal ion binding"/>
    <property type="evidence" value="ECO:0007669"/>
    <property type="project" value="UniProtKB-KW"/>
</dbReference>
<evidence type="ECO:0000256" key="8">
    <source>
        <dbReference type="SAM" id="Phobius"/>
    </source>
</evidence>
<keyword evidence="8" id="KW-0472">Membrane</keyword>
<gene>
    <name evidence="9" type="ORF">QR680_007330</name>
</gene>
<keyword evidence="3 6" id="KW-1015">Disulfide bond</keyword>
<sequence>MWGDAERRFVPRLATWIVLAYACSYAVRFLLMLDWNKGVYNHNPGTCRKLKDTVFGASYFADIPEAQLSFISSGYAKRQNDSHASKIYVYTYLEIRLSTFGPREVNMDKNFDVSNFVPMGISAFYSKGRLTLYVVNDNGVNQTVEIFLYNREQNLLQHRKTISSPFFTSLSGIAVVGADRFFLTNMFLTRNGWTQLAEIGLQTSFGSLLFFDGKSVHVVEKGLMTPNGLVYDVNKGFLYLSLTFAESIRVYTVARDLSLNKSTEIYVMTSPDQVFVDPNSGDLWVACHLVAHKLISHYIWPQKKTPSQVLRIRMMDNGMTWVITEPYANDGFGISGASGVLMNNGTMVIGSRLNRAVQCRIDQLDSV</sequence>
<keyword evidence="2 7" id="KW-0378">Hydrolase</keyword>
<feature type="transmembrane region" description="Helical" evidence="8">
    <location>
        <begin position="13"/>
        <end position="31"/>
    </location>
</feature>
<dbReference type="PROSITE" id="PS51257">
    <property type="entry name" value="PROKAR_LIPOPROTEIN"/>
    <property type="match status" value="1"/>
</dbReference>
<evidence type="ECO:0000256" key="2">
    <source>
        <dbReference type="ARBA" id="ARBA00022801"/>
    </source>
</evidence>
<keyword evidence="10" id="KW-1185">Reference proteome</keyword>
<dbReference type="PANTHER" id="PTHR11799">
    <property type="entry name" value="PARAOXONASE"/>
    <property type="match status" value="1"/>
</dbReference>
<organism evidence="9 10">
    <name type="scientific">Steinernema hermaphroditum</name>
    <dbReference type="NCBI Taxonomy" id="289476"/>
    <lineage>
        <taxon>Eukaryota</taxon>
        <taxon>Metazoa</taxon>
        <taxon>Ecdysozoa</taxon>
        <taxon>Nematoda</taxon>
        <taxon>Chromadorea</taxon>
        <taxon>Rhabditida</taxon>
        <taxon>Tylenchina</taxon>
        <taxon>Panagrolaimomorpha</taxon>
        <taxon>Strongyloidoidea</taxon>
        <taxon>Steinernematidae</taxon>
        <taxon>Steinernema</taxon>
    </lineage>
</organism>
<proteinExistence type="inferred from homology"/>
<evidence type="ECO:0000256" key="4">
    <source>
        <dbReference type="ARBA" id="ARBA00023180"/>
    </source>
</evidence>
<feature type="disulfide bond" description="In form B" evidence="6">
    <location>
        <begin position="47"/>
        <end position="359"/>
    </location>
</feature>
<evidence type="ECO:0000256" key="7">
    <source>
        <dbReference type="RuleBase" id="RU368025"/>
    </source>
</evidence>
<dbReference type="InterPro" id="IPR051288">
    <property type="entry name" value="Serum_paraoxonase/arylesterase"/>
</dbReference>
<dbReference type="EC" id="3.1.1.2" evidence="7"/>
<dbReference type="SUPFAM" id="SSF63829">
    <property type="entry name" value="Calcium-dependent phosphotriesterase"/>
    <property type="match status" value="1"/>
</dbReference>
<feature type="binding site" evidence="5">
    <location>
        <position position="227"/>
    </location>
    <ligand>
        <name>Ca(2+)</name>
        <dbReference type="ChEBI" id="CHEBI:29108"/>
        <label>1</label>
        <note>catalytic</note>
    </ligand>
</feature>
<dbReference type="GO" id="GO:0004064">
    <property type="term" value="F:arylesterase activity"/>
    <property type="evidence" value="ECO:0007669"/>
    <property type="project" value="UniProtKB-UniRule"/>
</dbReference>
<dbReference type="Pfam" id="PF01731">
    <property type="entry name" value="Arylesterase"/>
    <property type="match status" value="1"/>
</dbReference>
<feature type="binding site" evidence="5">
    <location>
        <position position="121"/>
    </location>
    <ligand>
        <name>Ca(2+)</name>
        <dbReference type="ChEBI" id="CHEBI:29108"/>
        <label>1</label>
        <note>catalytic</note>
    </ligand>
</feature>
<dbReference type="EMBL" id="JAUCMV010000001">
    <property type="protein sequence ID" value="KAK0422044.1"/>
    <property type="molecule type" value="Genomic_DNA"/>
</dbReference>
<dbReference type="PANTHER" id="PTHR11799:SF28">
    <property type="entry name" value="MECHANOSENSORY ABNORMALITY PROTEIN 6"/>
    <property type="match status" value="1"/>
</dbReference>
<evidence type="ECO:0000256" key="1">
    <source>
        <dbReference type="ARBA" id="ARBA00008595"/>
    </source>
</evidence>
<dbReference type="Gene3D" id="2.120.10.30">
    <property type="entry name" value="TolB, C-terminal domain"/>
    <property type="match status" value="1"/>
</dbReference>
<accession>A0AA39M692</accession>
<dbReference type="InterPro" id="IPR002640">
    <property type="entry name" value="Arylesterase"/>
</dbReference>
<keyword evidence="5 7" id="KW-0106">Calcium</keyword>
<dbReference type="AlphaFoldDB" id="A0AA39M692"/>
<protein>
    <recommendedName>
        <fullName evidence="7">Paraoxonase</fullName>
        <ecNumber evidence="7">3.1.1.2</ecNumber>
    </recommendedName>
</protein>
<keyword evidence="4 7" id="KW-0325">Glycoprotein</keyword>
<name>A0AA39M692_9BILA</name>
<dbReference type="InterPro" id="IPR011042">
    <property type="entry name" value="6-blade_b-propeller_TolB-like"/>
</dbReference>
<evidence type="ECO:0000313" key="9">
    <source>
        <dbReference type="EMBL" id="KAK0422044.1"/>
    </source>
</evidence>
<feature type="binding site" evidence="5">
    <location>
        <position position="272"/>
    </location>
    <ligand>
        <name>Ca(2+)</name>
        <dbReference type="ChEBI" id="CHEBI:29108"/>
        <label>1</label>
        <note>catalytic</note>
    </ligand>
</feature>
<dbReference type="PRINTS" id="PR01785">
    <property type="entry name" value="PARAOXONASE"/>
</dbReference>
<keyword evidence="8" id="KW-0812">Transmembrane</keyword>
<keyword evidence="5 7" id="KW-0479">Metal-binding</keyword>
<evidence type="ECO:0000256" key="5">
    <source>
        <dbReference type="PIRSR" id="PIRSR602640-2"/>
    </source>
</evidence>
<evidence type="ECO:0000256" key="6">
    <source>
        <dbReference type="PIRSR" id="PIRSR602640-3"/>
    </source>
</evidence>
<comment type="catalytic activity">
    <reaction evidence="7">
        <text>a phenyl acetate + H2O = a phenol + acetate + H(+)</text>
        <dbReference type="Rhea" id="RHEA:17309"/>
        <dbReference type="ChEBI" id="CHEBI:15377"/>
        <dbReference type="ChEBI" id="CHEBI:15378"/>
        <dbReference type="ChEBI" id="CHEBI:30089"/>
        <dbReference type="ChEBI" id="CHEBI:33853"/>
        <dbReference type="ChEBI" id="CHEBI:140310"/>
        <dbReference type="EC" id="3.1.1.2"/>
    </reaction>
</comment>
<keyword evidence="8" id="KW-1133">Transmembrane helix</keyword>
<dbReference type="CDD" id="cd15482">
    <property type="entry name" value="Sialidase_non-viral"/>
    <property type="match status" value="1"/>
</dbReference>
<comment type="cofactor">
    <cofactor evidence="5 7">
        <name>Ca(2+)</name>
        <dbReference type="ChEBI" id="CHEBI:29108"/>
    </cofactor>
    <text evidence="5 7">Binds 2 calcium ions per subunit.</text>
</comment>
<comment type="similarity">
    <text evidence="1 7">Belongs to the paraoxonase family.</text>
</comment>